<dbReference type="AlphaFoldDB" id="A0A8J5QZR7"/>
<evidence type="ECO:0000256" key="1">
    <source>
        <dbReference type="ARBA" id="ARBA00004245"/>
    </source>
</evidence>
<dbReference type="FunFam" id="1.10.418.10:FF:000007">
    <property type="entry name" value="Microtubule-associated protein, RP/EB family, member 2"/>
    <property type="match status" value="1"/>
</dbReference>
<accession>A0A8J5QZR7</accession>
<feature type="region of interest" description="Disordered" evidence="9">
    <location>
        <begin position="246"/>
        <end position="273"/>
    </location>
</feature>
<evidence type="ECO:0008006" key="15">
    <source>
        <dbReference type="Google" id="ProtNLM"/>
    </source>
</evidence>
<evidence type="ECO:0000313" key="14">
    <source>
        <dbReference type="Proteomes" id="UP000729913"/>
    </source>
</evidence>
<evidence type="ECO:0000256" key="8">
    <source>
        <dbReference type="PROSITE-ProRule" id="PRU00576"/>
    </source>
</evidence>
<dbReference type="PANTHER" id="PTHR10623">
    <property type="entry name" value="MICROTUBULE-ASSOCIATED PROTEIN RP/EB FAMILY MEMBER"/>
    <property type="match status" value="1"/>
</dbReference>
<evidence type="ECO:0000256" key="6">
    <source>
        <dbReference type="ARBA" id="ARBA00023212"/>
    </source>
</evidence>
<keyword evidence="10" id="KW-0812">Transmembrane</keyword>
<keyword evidence="7" id="KW-0131">Cell cycle</keyword>
<dbReference type="InterPro" id="IPR004953">
    <property type="entry name" value="EB1_C"/>
</dbReference>
<protein>
    <recommendedName>
        <fullName evidence="15">Microtubule-associated protein RP/EB family member 1</fullName>
    </recommendedName>
</protein>
<comment type="similarity">
    <text evidence="2">Belongs to the MAPRE family.</text>
</comment>
<dbReference type="OrthoDB" id="2119228at2759"/>
<dbReference type="Pfam" id="PF00307">
    <property type="entry name" value="CH"/>
    <property type="match status" value="1"/>
</dbReference>
<organism evidence="13 14">
    <name type="scientific">Cotesia typhae</name>
    <dbReference type="NCBI Taxonomy" id="2053667"/>
    <lineage>
        <taxon>Eukaryota</taxon>
        <taxon>Metazoa</taxon>
        <taxon>Ecdysozoa</taxon>
        <taxon>Arthropoda</taxon>
        <taxon>Hexapoda</taxon>
        <taxon>Insecta</taxon>
        <taxon>Pterygota</taxon>
        <taxon>Neoptera</taxon>
        <taxon>Endopterygota</taxon>
        <taxon>Hymenoptera</taxon>
        <taxon>Apocrita</taxon>
        <taxon>Ichneumonoidea</taxon>
        <taxon>Braconidae</taxon>
        <taxon>Microgastrinae</taxon>
        <taxon>Cotesia</taxon>
    </lineage>
</organism>
<keyword evidence="8" id="KW-0493">Microtubule</keyword>
<keyword evidence="10" id="KW-0472">Membrane</keyword>
<evidence type="ECO:0000256" key="9">
    <source>
        <dbReference type="SAM" id="MobiDB-lite"/>
    </source>
</evidence>
<dbReference type="InterPro" id="IPR001715">
    <property type="entry name" value="CH_dom"/>
</dbReference>
<comment type="subcellular location">
    <subcellularLocation>
        <location evidence="1">Cytoplasm</location>
        <location evidence="1">Cytoskeleton</location>
    </subcellularLocation>
</comment>
<evidence type="ECO:0000259" key="11">
    <source>
        <dbReference type="PROSITE" id="PS50021"/>
    </source>
</evidence>
<evidence type="ECO:0000256" key="4">
    <source>
        <dbReference type="ARBA" id="ARBA00022618"/>
    </source>
</evidence>
<evidence type="ECO:0000259" key="12">
    <source>
        <dbReference type="PROSITE" id="PS51230"/>
    </source>
</evidence>
<dbReference type="FunFam" id="1.20.5.1430:FF:000005">
    <property type="entry name" value="Eb1, isoform E"/>
    <property type="match status" value="1"/>
</dbReference>
<comment type="caution">
    <text evidence="13">The sequence shown here is derived from an EMBL/GenBank/DDBJ whole genome shotgun (WGS) entry which is preliminary data.</text>
</comment>
<dbReference type="GO" id="GO:0051301">
    <property type="term" value="P:cell division"/>
    <property type="evidence" value="ECO:0007669"/>
    <property type="project" value="UniProtKB-KW"/>
</dbReference>
<evidence type="ECO:0000313" key="13">
    <source>
        <dbReference type="EMBL" id="KAG8034688.1"/>
    </source>
</evidence>
<gene>
    <name evidence="13" type="ORF">G9C98_007764</name>
</gene>
<dbReference type="InterPro" id="IPR027328">
    <property type="entry name" value="MAPRE"/>
</dbReference>
<dbReference type="PROSITE" id="PS50021">
    <property type="entry name" value="CH"/>
    <property type="match status" value="1"/>
</dbReference>
<keyword evidence="6" id="KW-0206">Cytoskeleton</keyword>
<dbReference type="EMBL" id="JAAOIC020000067">
    <property type="protein sequence ID" value="KAG8034688.1"/>
    <property type="molecule type" value="Genomic_DNA"/>
</dbReference>
<feature type="domain" description="Calponin-homology (CH)" evidence="11">
    <location>
        <begin position="14"/>
        <end position="116"/>
    </location>
</feature>
<keyword evidence="10" id="KW-1133">Transmembrane helix</keyword>
<dbReference type="PROSITE" id="PS51230">
    <property type="entry name" value="EB1_C"/>
    <property type="match status" value="1"/>
</dbReference>
<feature type="domain" description="EB1 C-terminal" evidence="12">
    <location>
        <begin position="293"/>
        <end position="363"/>
    </location>
</feature>
<proteinExistence type="inferred from homology"/>
<sequence length="379" mass="43122">MAVNVYATNVTTDNLSRHDMLAWVNDCLQSSFTKIEELCTGAVYCQFMDMLFPGCVPLKRVKFRTNLEHEYIQNFKILQGAFKKMNVDKVIPVDRLIKGRFQDNFEFLQWFKKFFDANYDGLEYDAFEARGRVPLGNGVDGCHNSSNPQLVPLPAQPRPSQMHQKPIPQQRNIAQRQPGTLFCNDIMYSIILYVCLICMIVPIDRLIKGRFQDNFEFLQWFKKFFDANYSGNEAYDALAMRGGEPMGSGGSNVPRGSGMIKRPSPRDPPASKPIARTVNKIQPTRQPIKQTIGSRGDNGKVDELTSQVSELKVTIDGLEKERDFYFGKLRDIELMCQESEEDQPPIVQKILDVLYATEDGFAPPEELEGDGLAPDDEEY</sequence>
<feature type="compositionally biased region" description="Acidic residues" evidence="9">
    <location>
        <begin position="365"/>
        <end position="379"/>
    </location>
</feature>
<name>A0A8J5QZR7_9HYME</name>
<reference evidence="13" key="2">
    <citation type="submission" date="2021-04" db="EMBL/GenBank/DDBJ databases">
        <title>Genome-wide patterns of bracovirus chromosomal integration into multiple host tissues during parasitism.</title>
        <authorList>
            <person name="Chebbi M.A.C."/>
        </authorList>
    </citation>
    <scope>NUCLEOTIDE SEQUENCE</scope>
    <source>
        <tissue evidence="13">Whole body</tissue>
    </source>
</reference>
<feature type="transmembrane region" description="Helical" evidence="10">
    <location>
        <begin position="186"/>
        <end position="203"/>
    </location>
</feature>
<evidence type="ECO:0000256" key="10">
    <source>
        <dbReference type="SAM" id="Phobius"/>
    </source>
</evidence>
<dbReference type="GO" id="GO:0008017">
    <property type="term" value="F:microtubule binding"/>
    <property type="evidence" value="ECO:0007669"/>
    <property type="project" value="InterPro"/>
</dbReference>
<dbReference type="GO" id="GO:0005874">
    <property type="term" value="C:microtubule"/>
    <property type="evidence" value="ECO:0007669"/>
    <property type="project" value="UniProtKB-KW"/>
</dbReference>
<evidence type="ECO:0000256" key="3">
    <source>
        <dbReference type="ARBA" id="ARBA00022490"/>
    </source>
</evidence>
<reference evidence="13" key="1">
    <citation type="submission" date="2020-03" db="EMBL/GenBank/DDBJ databases">
        <authorList>
            <person name="Chebbi M.A."/>
            <person name="Drezen J.M."/>
        </authorList>
    </citation>
    <scope>NUCLEOTIDE SEQUENCE</scope>
    <source>
        <tissue evidence="13">Whole body</tissue>
    </source>
</reference>
<evidence type="ECO:0000256" key="5">
    <source>
        <dbReference type="ARBA" id="ARBA00022776"/>
    </source>
</evidence>
<keyword evidence="3" id="KW-0963">Cytoplasm</keyword>
<keyword evidence="5" id="KW-0498">Mitosis</keyword>
<dbReference type="Pfam" id="PF03271">
    <property type="entry name" value="EB1"/>
    <property type="match status" value="1"/>
</dbReference>
<keyword evidence="14" id="KW-1185">Reference proteome</keyword>
<feature type="region of interest" description="Disordered" evidence="9">
    <location>
        <begin position="359"/>
        <end position="379"/>
    </location>
</feature>
<keyword evidence="4" id="KW-0132">Cell division</keyword>
<dbReference type="Proteomes" id="UP000729913">
    <property type="component" value="Unassembled WGS sequence"/>
</dbReference>
<evidence type="ECO:0000256" key="7">
    <source>
        <dbReference type="ARBA" id="ARBA00023306"/>
    </source>
</evidence>
<evidence type="ECO:0000256" key="2">
    <source>
        <dbReference type="ARBA" id="ARBA00010729"/>
    </source>
</evidence>